<accession>W0SGA3</accession>
<keyword evidence="4" id="KW-0472">Membrane</keyword>
<evidence type="ECO:0000256" key="2">
    <source>
        <dbReference type="ARBA" id="ARBA00022723"/>
    </source>
</evidence>
<dbReference type="GO" id="GO:0016020">
    <property type="term" value="C:membrane"/>
    <property type="evidence" value="ECO:0007669"/>
    <property type="project" value="InterPro"/>
</dbReference>
<dbReference type="EMBL" id="AP012547">
    <property type="protein sequence ID" value="BAO30304.1"/>
    <property type="molecule type" value="Genomic_DNA"/>
</dbReference>
<protein>
    <submittedName>
        <fullName evidence="6">Cytochrome c oxidase subunit II</fullName>
    </submittedName>
</protein>
<dbReference type="GO" id="GO:0005507">
    <property type="term" value="F:copper ion binding"/>
    <property type="evidence" value="ECO:0007669"/>
    <property type="project" value="InterPro"/>
</dbReference>
<dbReference type="GO" id="GO:0030313">
    <property type="term" value="C:cell envelope"/>
    <property type="evidence" value="ECO:0007669"/>
    <property type="project" value="UniProtKB-SubCell"/>
</dbReference>
<evidence type="ECO:0000313" key="7">
    <source>
        <dbReference type="Proteomes" id="UP000031637"/>
    </source>
</evidence>
<keyword evidence="2" id="KW-0479">Metal-binding</keyword>
<dbReference type="PANTHER" id="PTHR42838:SF2">
    <property type="entry name" value="NITROUS-OXIDE REDUCTASE"/>
    <property type="match status" value="1"/>
</dbReference>
<dbReference type="PANTHER" id="PTHR42838">
    <property type="entry name" value="CYTOCHROME C OXIDASE SUBUNIT II"/>
    <property type="match status" value="1"/>
</dbReference>
<dbReference type="InterPro" id="IPR008972">
    <property type="entry name" value="Cupredoxin"/>
</dbReference>
<dbReference type="Gene3D" id="2.60.40.420">
    <property type="entry name" value="Cupredoxins - blue copper proteins"/>
    <property type="match status" value="1"/>
</dbReference>
<feature type="transmembrane region" description="Helical" evidence="4">
    <location>
        <begin position="22"/>
        <end position="42"/>
    </location>
</feature>
<evidence type="ECO:0000313" key="6">
    <source>
        <dbReference type="EMBL" id="BAO30304.1"/>
    </source>
</evidence>
<evidence type="ECO:0000256" key="3">
    <source>
        <dbReference type="ARBA" id="ARBA00023008"/>
    </source>
</evidence>
<dbReference type="RefSeq" id="WP_041099678.1">
    <property type="nucleotide sequence ID" value="NZ_AP012547.1"/>
</dbReference>
<keyword evidence="7" id="KW-1185">Reference proteome</keyword>
<reference evidence="6 7" key="1">
    <citation type="journal article" date="2014" name="Syst. Appl. Microbiol.">
        <title>Complete genomes of freshwater sulfur oxidizers Sulfuricella denitrificans skB26 and Sulfuritalea hydrogenivorans sk43H: genetic insights into the sulfur oxidation pathway of betaproteobacteria.</title>
        <authorList>
            <person name="Watanabe T."/>
            <person name="Kojima H."/>
            <person name="Fukui M."/>
        </authorList>
    </citation>
    <scope>NUCLEOTIDE SEQUENCE [LARGE SCALE GENOMIC DNA]</scope>
    <source>
        <strain evidence="6">DSM22779</strain>
    </source>
</reference>
<dbReference type="PROSITE" id="PS50857">
    <property type="entry name" value="COX2_CUA"/>
    <property type="match status" value="1"/>
</dbReference>
<keyword evidence="3" id="KW-0186">Copper</keyword>
<dbReference type="CDD" id="cd13917">
    <property type="entry name" value="CuRO_HCO_II_like_4"/>
    <property type="match status" value="1"/>
</dbReference>
<feature type="domain" description="Cytochrome oxidase subunit II copper A binding" evidence="5">
    <location>
        <begin position="89"/>
        <end position="179"/>
    </location>
</feature>
<dbReference type="OrthoDB" id="9759695at2"/>
<dbReference type="STRING" id="1223802.SUTH_02522"/>
<dbReference type="HOGENOM" id="CLU_120355_0_0_4"/>
<sequence length="179" mass="20574">MSAILPPSERLWWKTPISGQEWTWIGIAFVWAMIMFVMMVYWHINGKQNLSNEVYKTTTEMFTAKTEAFVKENTIRTETDQQIPVAKPNAKGEAFLLARLWAWYPILELEAGKTYKIHLSSVDYNHGFSLQPTNINIQVIPGYEHVVKMTPTKAGTYAIVCNEYCGIGHHTMLGRIYVK</sequence>
<comment type="subcellular location">
    <subcellularLocation>
        <location evidence="1">Cell envelope</location>
    </subcellularLocation>
</comment>
<proteinExistence type="predicted"/>
<gene>
    <name evidence="6" type="ORF">SUTH_02522</name>
</gene>
<dbReference type="InterPro" id="IPR051403">
    <property type="entry name" value="NosZ/Cyto_c_oxidase_sub2"/>
</dbReference>
<evidence type="ECO:0000256" key="1">
    <source>
        <dbReference type="ARBA" id="ARBA00004196"/>
    </source>
</evidence>
<dbReference type="InterPro" id="IPR002429">
    <property type="entry name" value="CcO_II-like_C"/>
</dbReference>
<organism evidence="6 7">
    <name type="scientific">Sulfuritalea hydrogenivorans sk43H</name>
    <dbReference type="NCBI Taxonomy" id="1223802"/>
    <lineage>
        <taxon>Bacteria</taxon>
        <taxon>Pseudomonadati</taxon>
        <taxon>Pseudomonadota</taxon>
        <taxon>Betaproteobacteria</taxon>
        <taxon>Nitrosomonadales</taxon>
        <taxon>Sterolibacteriaceae</taxon>
        <taxon>Sulfuritalea</taxon>
    </lineage>
</organism>
<keyword evidence="4" id="KW-0812">Transmembrane</keyword>
<evidence type="ECO:0000259" key="5">
    <source>
        <dbReference type="PROSITE" id="PS50857"/>
    </source>
</evidence>
<dbReference type="SUPFAM" id="SSF49503">
    <property type="entry name" value="Cupredoxins"/>
    <property type="match status" value="1"/>
</dbReference>
<dbReference type="KEGG" id="shd:SUTH_02522"/>
<name>W0SGA3_9PROT</name>
<evidence type="ECO:0000256" key="4">
    <source>
        <dbReference type="SAM" id="Phobius"/>
    </source>
</evidence>
<keyword evidence="4" id="KW-1133">Transmembrane helix</keyword>
<dbReference type="AlphaFoldDB" id="W0SGA3"/>
<dbReference type="GO" id="GO:0004129">
    <property type="term" value="F:cytochrome-c oxidase activity"/>
    <property type="evidence" value="ECO:0007669"/>
    <property type="project" value="InterPro"/>
</dbReference>
<dbReference type="Proteomes" id="UP000031637">
    <property type="component" value="Chromosome"/>
</dbReference>